<organism evidence="1 2">
    <name type="scientific">Helianthus annuus</name>
    <name type="common">Common sunflower</name>
    <dbReference type="NCBI Taxonomy" id="4232"/>
    <lineage>
        <taxon>Eukaryota</taxon>
        <taxon>Viridiplantae</taxon>
        <taxon>Streptophyta</taxon>
        <taxon>Embryophyta</taxon>
        <taxon>Tracheophyta</taxon>
        <taxon>Spermatophyta</taxon>
        <taxon>Magnoliopsida</taxon>
        <taxon>eudicotyledons</taxon>
        <taxon>Gunneridae</taxon>
        <taxon>Pentapetalae</taxon>
        <taxon>asterids</taxon>
        <taxon>campanulids</taxon>
        <taxon>Asterales</taxon>
        <taxon>Asteraceae</taxon>
        <taxon>Asteroideae</taxon>
        <taxon>Heliantheae alliance</taxon>
        <taxon>Heliantheae</taxon>
        <taxon>Helianthus</taxon>
    </lineage>
</organism>
<reference evidence="1" key="2">
    <citation type="submission" date="2020-06" db="EMBL/GenBank/DDBJ databases">
        <title>Helianthus annuus Genome sequencing and assembly Release 2.</title>
        <authorList>
            <person name="Gouzy J."/>
            <person name="Langlade N."/>
            <person name="Munos S."/>
        </authorList>
    </citation>
    <scope>NUCLEOTIDE SEQUENCE</scope>
    <source>
        <tissue evidence="1">Leaves</tissue>
    </source>
</reference>
<protein>
    <submittedName>
        <fullName evidence="1">Uncharacterized protein</fullName>
    </submittedName>
</protein>
<evidence type="ECO:0000313" key="2">
    <source>
        <dbReference type="Proteomes" id="UP000215914"/>
    </source>
</evidence>
<dbReference type="AlphaFoldDB" id="A0A9K3H077"/>
<accession>A0A9K3H077</accession>
<dbReference type="Proteomes" id="UP000215914">
    <property type="component" value="Unassembled WGS sequence"/>
</dbReference>
<sequence length="56" mass="6598">MCNYNKASYSWKKICCVMFITSHNRTKLIIHGEKYVMYAVPESSRALEDPVRIEKN</sequence>
<name>A0A9K3H077_HELAN</name>
<comment type="caution">
    <text evidence="1">The sequence shown here is derived from an EMBL/GenBank/DDBJ whole genome shotgun (WGS) entry which is preliminary data.</text>
</comment>
<reference evidence="1" key="1">
    <citation type="journal article" date="2017" name="Nature">
        <title>The sunflower genome provides insights into oil metabolism, flowering and Asterid evolution.</title>
        <authorList>
            <person name="Badouin H."/>
            <person name="Gouzy J."/>
            <person name="Grassa C.J."/>
            <person name="Murat F."/>
            <person name="Staton S.E."/>
            <person name="Cottret L."/>
            <person name="Lelandais-Briere C."/>
            <person name="Owens G.L."/>
            <person name="Carrere S."/>
            <person name="Mayjonade B."/>
            <person name="Legrand L."/>
            <person name="Gill N."/>
            <person name="Kane N.C."/>
            <person name="Bowers J.E."/>
            <person name="Hubner S."/>
            <person name="Bellec A."/>
            <person name="Berard A."/>
            <person name="Berges H."/>
            <person name="Blanchet N."/>
            <person name="Boniface M.C."/>
            <person name="Brunel D."/>
            <person name="Catrice O."/>
            <person name="Chaidir N."/>
            <person name="Claudel C."/>
            <person name="Donnadieu C."/>
            <person name="Faraut T."/>
            <person name="Fievet G."/>
            <person name="Helmstetter N."/>
            <person name="King M."/>
            <person name="Knapp S.J."/>
            <person name="Lai Z."/>
            <person name="Le Paslier M.C."/>
            <person name="Lippi Y."/>
            <person name="Lorenzon L."/>
            <person name="Mandel J.R."/>
            <person name="Marage G."/>
            <person name="Marchand G."/>
            <person name="Marquand E."/>
            <person name="Bret-Mestries E."/>
            <person name="Morien E."/>
            <person name="Nambeesan S."/>
            <person name="Nguyen T."/>
            <person name="Pegot-Espagnet P."/>
            <person name="Pouilly N."/>
            <person name="Raftis F."/>
            <person name="Sallet E."/>
            <person name="Schiex T."/>
            <person name="Thomas J."/>
            <person name="Vandecasteele C."/>
            <person name="Vares D."/>
            <person name="Vear F."/>
            <person name="Vautrin S."/>
            <person name="Crespi M."/>
            <person name="Mangin B."/>
            <person name="Burke J.M."/>
            <person name="Salse J."/>
            <person name="Munos S."/>
            <person name="Vincourt P."/>
            <person name="Rieseberg L.H."/>
            <person name="Langlade N.B."/>
        </authorList>
    </citation>
    <scope>NUCLEOTIDE SEQUENCE</scope>
    <source>
        <tissue evidence="1">Leaves</tissue>
    </source>
</reference>
<keyword evidence="2" id="KW-1185">Reference proteome</keyword>
<proteinExistence type="predicted"/>
<dbReference type="Gramene" id="mRNA:HanXRQr2_Chr16g0776791">
    <property type="protein sequence ID" value="CDS:HanXRQr2_Chr16g0776791.1"/>
    <property type="gene ID" value="HanXRQr2_Chr16g0776791"/>
</dbReference>
<evidence type="ECO:0000313" key="1">
    <source>
        <dbReference type="EMBL" id="KAF5762447.1"/>
    </source>
</evidence>
<gene>
    <name evidence="1" type="ORF">HanXRQr2_Chr16g0776791</name>
</gene>
<dbReference type="EMBL" id="MNCJ02000331">
    <property type="protein sequence ID" value="KAF5762447.1"/>
    <property type="molecule type" value="Genomic_DNA"/>
</dbReference>